<reference evidence="2 3" key="1">
    <citation type="submission" date="2019-07" db="EMBL/GenBank/DDBJ databases">
        <authorList>
            <person name="Duangmal K."/>
            <person name="Teo W.F.A."/>
        </authorList>
    </citation>
    <scope>NUCLEOTIDE SEQUENCE [LARGE SCALE GENOMIC DNA]</scope>
    <source>
        <strain evidence="2 3">TBRC 6029</strain>
    </source>
</reference>
<keyword evidence="1" id="KW-0812">Transmembrane</keyword>
<dbReference type="InterPro" id="IPR000801">
    <property type="entry name" value="Esterase-like"/>
</dbReference>
<dbReference type="InterPro" id="IPR029058">
    <property type="entry name" value="AB_hydrolase_fold"/>
</dbReference>
<comment type="caution">
    <text evidence="2">The sequence shown here is derived from an EMBL/GenBank/DDBJ whole genome shotgun (WGS) entry which is preliminary data.</text>
</comment>
<dbReference type="RefSeq" id="WP_144587404.1">
    <property type="nucleotide sequence ID" value="NZ_VJWX01000087.1"/>
</dbReference>
<organism evidence="2 3">
    <name type="scientific">Amycolatopsis rhizosphaerae</name>
    <dbReference type="NCBI Taxonomy" id="2053003"/>
    <lineage>
        <taxon>Bacteria</taxon>
        <taxon>Bacillati</taxon>
        <taxon>Actinomycetota</taxon>
        <taxon>Actinomycetes</taxon>
        <taxon>Pseudonocardiales</taxon>
        <taxon>Pseudonocardiaceae</taxon>
        <taxon>Amycolatopsis</taxon>
    </lineage>
</organism>
<keyword evidence="1" id="KW-0472">Membrane</keyword>
<dbReference type="GO" id="GO:0016787">
    <property type="term" value="F:hydrolase activity"/>
    <property type="evidence" value="ECO:0007669"/>
    <property type="project" value="UniProtKB-KW"/>
</dbReference>
<keyword evidence="3" id="KW-1185">Reference proteome</keyword>
<feature type="transmembrane region" description="Helical" evidence="1">
    <location>
        <begin position="27"/>
        <end position="47"/>
    </location>
</feature>
<dbReference type="Pfam" id="PF00756">
    <property type="entry name" value="Esterase"/>
    <property type="match status" value="1"/>
</dbReference>
<evidence type="ECO:0000313" key="2">
    <source>
        <dbReference type="EMBL" id="TVT53542.1"/>
    </source>
</evidence>
<evidence type="ECO:0000256" key="1">
    <source>
        <dbReference type="SAM" id="Phobius"/>
    </source>
</evidence>
<dbReference type="SUPFAM" id="SSF53474">
    <property type="entry name" value="alpha/beta-Hydrolases"/>
    <property type="match status" value="1"/>
</dbReference>
<keyword evidence="2" id="KW-0378">Hydrolase</keyword>
<dbReference type="EMBL" id="VJWX01000087">
    <property type="protein sequence ID" value="TVT53542.1"/>
    <property type="molecule type" value="Genomic_DNA"/>
</dbReference>
<dbReference type="AlphaFoldDB" id="A0A558CXP0"/>
<dbReference type="Proteomes" id="UP000320011">
    <property type="component" value="Unassembled WGS sequence"/>
</dbReference>
<protein>
    <submittedName>
        <fullName evidence="2">Alpha/beta hydrolase</fullName>
    </submittedName>
</protein>
<proteinExistence type="predicted"/>
<keyword evidence="1" id="KW-1133">Transmembrane helix</keyword>
<evidence type="ECO:0000313" key="3">
    <source>
        <dbReference type="Proteomes" id="UP000320011"/>
    </source>
</evidence>
<reference evidence="2 3" key="2">
    <citation type="submission" date="2019-08" db="EMBL/GenBank/DDBJ databases">
        <title>Amycolatopsis acidicola sp. nov., isolated from peat swamp forest soil.</title>
        <authorList>
            <person name="Srisuk N."/>
        </authorList>
    </citation>
    <scope>NUCLEOTIDE SEQUENCE [LARGE SCALE GENOMIC DNA]</scope>
    <source>
        <strain evidence="2 3">TBRC 6029</strain>
    </source>
</reference>
<dbReference type="Gene3D" id="3.40.50.1820">
    <property type="entry name" value="alpha/beta hydrolase"/>
    <property type="match status" value="1"/>
</dbReference>
<sequence length="313" mass="32975">MRFNGPVNEAVAGTGPGKRRRISRRSLLIGGASGLGITAFSIGTATGNVPLPTAVQRALGVASTTPVSQPGVAKVERVFSAARNREVDLVTLLPSRNPSANLPVSLLLHGLHGRARNAAPTGTLAELSSQVARHAVAPFGLVAVDGGDDYWHSNRPGDDPMRMLLEEVPQWLSRRGLGGPGGQPFACTGMSMGGFGALLYARRRAERARPLRALALLAPALILSWDEMAKRGAFHDAADWAALDPLKHLDATRGIPTGLWCGTEDPFIAGARQFIAATHPAVAYTARGRHGDTFNRTVVPSVIGFLGRNVPTA</sequence>
<dbReference type="OrthoDB" id="3210113at2"/>
<accession>A0A558CXP0</accession>
<gene>
    <name evidence="2" type="ORF">FNH05_11700</name>
</gene>
<name>A0A558CXP0_9PSEU</name>